<evidence type="ECO:0000313" key="14">
    <source>
        <dbReference type="Proteomes" id="UP000322080"/>
    </source>
</evidence>
<dbReference type="RefSeq" id="WP_148377486.1">
    <property type="nucleotide sequence ID" value="NZ_VSIY01000005.1"/>
</dbReference>
<keyword evidence="11 12" id="KW-0472">Membrane</keyword>
<comment type="subcellular location">
    <subcellularLocation>
        <location evidence="2 12">Cell inner membrane</location>
        <topology evidence="2 12">Single-pass membrane protein</topology>
    </subcellularLocation>
</comment>
<evidence type="ECO:0000256" key="3">
    <source>
        <dbReference type="ARBA" id="ARBA00008741"/>
    </source>
</evidence>
<dbReference type="GO" id="GO:0005886">
    <property type="term" value="C:plasma membrane"/>
    <property type="evidence" value="ECO:0007669"/>
    <property type="project" value="UniProtKB-SubCell"/>
</dbReference>
<evidence type="ECO:0000256" key="6">
    <source>
        <dbReference type="ARBA" id="ARBA00022475"/>
    </source>
</evidence>
<evidence type="ECO:0000256" key="1">
    <source>
        <dbReference type="ARBA" id="ARBA00002442"/>
    </source>
</evidence>
<dbReference type="Proteomes" id="UP000322080">
    <property type="component" value="Unassembled WGS sequence"/>
</dbReference>
<accession>A0A5D0RM29</accession>
<dbReference type="AlphaFoldDB" id="A0A5D0RM29"/>
<dbReference type="NCBIfam" id="TIGR03141">
    <property type="entry name" value="cytochro_ccmD"/>
    <property type="match status" value="1"/>
</dbReference>
<name>A0A5D0RM29_9RHOB</name>
<keyword evidence="8 12" id="KW-0812">Transmembrane</keyword>
<reference evidence="13 14" key="1">
    <citation type="submission" date="2019-08" db="EMBL/GenBank/DDBJ databases">
        <title>Identification of a novel species of the genus Boseongicola.</title>
        <authorList>
            <person name="Zhang X.-Q."/>
        </authorList>
    </citation>
    <scope>NUCLEOTIDE SEQUENCE [LARGE SCALE GENOMIC DNA]</scope>
    <source>
        <strain evidence="13 14">HY14</strain>
    </source>
</reference>
<proteinExistence type="inferred from homology"/>
<evidence type="ECO:0000256" key="11">
    <source>
        <dbReference type="ARBA" id="ARBA00023136"/>
    </source>
</evidence>
<sequence>MPDLGKYAEAVLSAWGISIFLVLALVGLSWRQSVVARRQLEAAEARAAKRGKSDDA</sequence>
<keyword evidence="9 12" id="KW-0201">Cytochrome c-type biogenesis</keyword>
<evidence type="ECO:0000256" key="10">
    <source>
        <dbReference type="ARBA" id="ARBA00022989"/>
    </source>
</evidence>
<comment type="caution">
    <text evidence="13">The sequence shown here is derived from an EMBL/GenBank/DDBJ whole genome shotgun (WGS) entry which is preliminary data.</text>
</comment>
<keyword evidence="10 12" id="KW-1133">Transmembrane helix</keyword>
<comment type="function">
    <text evidence="1 12">Required for the export of heme to the periplasm for the biogenesis of c-type cytochromes.</text>
</comment>
<dbReference type="GO" id="GO:0017004">
    <property type="term" value="P:cytochrome complex assembly"/>
    <property type="evidence" value="ECO:0007669"/>
    <property type="project" value="UniProtKB-KW"/>
</dbReference>
<evidence type="ECO:0000256" key="9">
    <source>
        <dbReference type="ARBA" id="ARBA00022748"/>
    </source>
</evidence>
<dbReference type="Pfam" id="PF04995">
    <property type="entry name" value="CcmD"/>
    <property type="match status" value="1"/>
</dbReference>
<keyword evidence="7 12" id="KW-0997">Cell inner membrane</keyword>
<gene>
    <name evidence="13" type="primary">ccmD</name>
    <name evidence="13" type="ORF">FVF75_08165</name>
</gene>
<evidence type="ECO:0000256" key="7">
    <source>
        <dbReference type="ARBA" id="ARBA00022519"/>
    </source>
</evidence>
<evidence type="ECO:0000256" key="4">
    <source>
        <dbReference type="ARBA" id="ARBA00016461"/>
    </source>
</evidence>
<evidence type="ECO:0000313" key="13">
    <source>
        <dbReference type="EMBL" id="TYB81678.1"/>
    </source>
</evidence>
<feature type="transmembrane region" description="Helical" evidence="12">
    <location>
        <begin position="12"/>
        <end position="30"/>
    </location>
</feature>
<keyword evidence="14" id="KW-1185">Reference proteome</keyword>
<dbReference type="EMBL" id="VSIY01000005">
    <property type="protein sequence ID" value="TYB81678.1"/>
    <property type="molecule type" value="Genomic_DNA"/>
</dbReference>
<comment type="similarity">
    <text evidence="3 12">Belongs to the CcmD/CycX/HelD family.</text>
</comment>
<evidence type="ECO:0000256" key="5">
    <source>
        <dbReference type="ARBA" id="ARBA00022448"/>
    </source>
</evidence>
<evidence type="ECO:0000256" key="2">
    <source>
        <dbReference type="ARBA" id="ARBA00004377"/>
    </source>
</evidence>
<organism evidence="13 14">
    <name type="scientific">Maritimibacter fusiformis</name>
    <dbReference type="NCBI Taxonomy" id="2603819"/>
    <lineage>
        <taxon>Bacteria</taxon>
        <taxon>Pseudomonadati</taxon>
        <taxon>Pseudomonadota</taxon>
        <taxon>Alphaproteobacteria</taxon>
        <taxon>Rhodobacterales</taxon>
        <taxon>Roseobacteraceae</taxon>
        <taxon>Maritimibacter</taxon>
    </lineage>
</organism>
<keyword evidence="6 12" id="KW-1003">Cell membrane</keyword>
<evidence type="ECO:0000256" key="12">
    <source>
        <dbReference type="RuleBase" id="RU363101"/>
    </source>
</evidence>
<keyword evidence="5 12" id="KW-0813">Transport</keyword>
<dbReference type="GO" id="GO:0015886">
    <property type="term" value="P:heme transport"/>
    <property type="evidence" value="ECO:0007669"/>
    <property type="project" value="InterPro"/>
</dbReference>
<protein>
    <recommendedName>
        <fullName evidence="4 12">Heme exporter protein D</fullName>
    </recommendedName>
</protein>
<evidence type="ECO:0000256" key="8">
    <source>
        <dbReference type="ARBA" id="ARBA00022692"/>
    </source>
</evidence>
<dbReference type="InterPro" id="IPR007078">
    <property type="entry name" value="Haem_export_protD_CcmD"/>
</dbReference>